<organism evidence="3 4">
    <name type="scientific">Jatrophihabitans telluris</name>
    <dbReference type="NCBI Taxonomy" id="2038343"/>
    <lineage>
        <taxon>Bacteria</taxon>
        <taxon>Bacillati</taxon>
        <taxon>Actinomycetota</taxon>
        <taxon>Actinomycetes</taxon>
        <taxon>Jatrophihabitantales</taxon>
        <taxon>Jatrophihabitantaceae</taxon>
        <taxon>Jatrophihabitans</taxon>
    </lineage>
</organism>
<name>A0ABY4QVK2_9ACTN</name>
<evidence type="ECO:0000256" key="1">
    <source>
        <dbReference type="SAM" id="SignalP"/>
    </source>
</evidence>
<dbReference type="EMBL" id="CP097332">
    <property type="protein sequence ID" value="UQX87009.1"/>
    <property type="molecule type" value="Genomic_DNA"/>
</dbReference>
<dbReference type="InterPro" id="IPR000601">
    <property type="entry name" value="PKD_dom"/>
</dbReference>
<dbReference type="CDD" id="cd00146">
    <property type="entry name" value="PKD"/>
    <property type="match status" value="2"/>
</dbReference>
<sequence length="534" mass="55994">MRIRQARIALFAVALVAVFVPALAGPAHAAPGAPNPASKVRSGPASYVPLRTAPKGVTPFDAILSNLDYNGGPLMPSNTDYIVFWSPKGLGAYGPGAPPQYTTGLQQYFTDLAHDSGGRQNVDSVATQYNDLTGATSRYHVTFGGVLLDTDPYPASQCPVNAPVIRCLSDGQIQQELEKVVTAHHLKRDFTHEYFMMTPPHVENCFSNDPNASPPFGGCSAGEVPTSLAFYCAYHQNTSIAPMLLYSNNPYVVGNPGCDDGNHPNGPSDGALIGGLSHEHNESITDPMPNDAWTNGAGPNHGLENGDQCDGQMGTPLGTTAGGAKYNQVINGHFYWYQEEWSNQGHTCLQRLPAVEPKPKAALAVTHGTGTTLTFNAAGSSARGGVAEYVWQFNDSFGADTVEQTTPTISHTFPAAGAYSIGLTVVGSDGISTGTGGIARTGHNGFTPGFTVSSTKPAAGQNVRFAALTTVSSQPVITYHWEFGDGSIASVGQPHHSYAKPGTYTVKLVMLSGTGSAFPGAGAGPISERQITVH</sequence>
<feature type="signal peptide" evidence="1">
    <location>
        <begin position="1"/>
        <end position="29"/>
    </location>
</feature>
<feature type="domain" description="PKD" evidence="2">
    <location>
        <begin position="472"/>
        <end position="517"/>
    </location>
</feature>
<evidence type="ECO:0000313" key="3">
    <source>
        <dbReference type="EMBL" id="UQX87009.1"/>
    </source>
</evidence>
<gene>
    <name evidence="3" type="ORF">M6D93_11900</name>
</gene>
<dbReference type="RefSeq" id="WP_249769435.1">
    <property type="nucleotide sequence ID" value="NZ_CP097332.1"/>
</dbReference>
<dbReference type="InterPro" id="IPR022409">
    <property type="entry name" value="PKD/Chitinase_dom"/>
</dbReference>
<dbReference type="SMART" id="SM00089">
    <property type="entry name" value="PKD"/>
    <property type="match status" value="2"/>
</dbReference>
<keyword evidence="1" id="KW-0732">Signal</keyword>
<reference evidence="3" key="1">
    <citation type="journal article" date="2018" name="Int. J. Syst. Evol. Microbiol.">
        <title>Jatrophihabitans telluris sp. nov., isolated from sediment soil of lava forest wetlands and the emended description of the genus Jatrophihabitans.</title>
        <authorList>
            <person name="Lee K.C."/>
            <person name="Suh M.K."/>
            <person name="Eom M.K."/>
            <person name="Kim K.K."/>
            <person name="Kim J.S."/>
            <person name="Kim D.S."/>
            <person name="Ko S.H."/>
            <person name="Shin Y.K."/>
            <person name="Lee J.S."/>
        </authorList>
    </citation>
    <scope>NUCLEOTIDE SEQUENCE</scope>
    <source>
        <strain evidence="3">N237</strain>
    </source>
</reference>
<proteinExistence type="predicted"/>
<dbReference type="InterPro" id="IPR035986">
    <property type="entry name" value="PKD_dom_sf"/>
</dbReference>
<dbReference type="InterPro" id="IPR013783">
    <property type="entry name" value="Ig-like_fold"/>
</dbReference>
<accession>A0ABY4QVK2</accession>
<dbReference type="Proteomes" id="UP001056336">
    <property type="component" value="Chromosome"/>
</dbReference>
<evidence type="ECO:0000313" key="4">
    <source>
        <dbReference type="Proteomes" id="UP001056336"/>
    </source>
</evidence>
<dbReference type="SUPFAM" id="SSF49299">
    <property type="entry name" value="PKD domain"/>
    <property type="match status" value="2"/>
</dbReference>
<reference evidence="3" key="2">
    <citation type="submission" date="2022-05" db="EMBL/GenBank/DDBJ databases">
        <authorList>
            <person name="Kim J.-S."/>
            <person name="Lee K."/>
            <person name="Suh M."/>
            <person name="Eom M."/>
            <person name="Kim J.-S."/>
            <person name="Kim D.-S."/>
            <person name="Ko S.-H."/>
            <person name="Shin Y."/>
            <person name="Lee J.-S."/>
        </authorList>
    </citation>
    <scope>NUCLEOTIDE SEQUENCE</scope>
    <source>
        <strain evidence="3">N237</strain>
    </source>
</reference>
<keyword evidence="4" id="KW-1185">Reference proteome</keyword>
<feature type="chain" id="PRO_5046407386" evidence="1">
    <location>
        <begin position="30"/>
        <end position="534"/>
    </location>
</feature>
<dbReference type="PROSITE" id="PS50093">
    <property type="entry name" value="PKD"/>
    <property type="match status" value="2"/>
</dbReference>
<evidence type="ECO:0000259" key="2">
    <source>
        <dbReference type="PROSITE" id="PS50093"/>
    </source>
</evidence>
<dbReference type="Pfam" id="PF18911">
    <property type="entry name" value="PKD_4"/>
    <property type="match status" value="2"/>
</dbReference>
<feature type="domain" description="PKD" evidence="2">
    <location>
        <begin position="356"/>
        <end position="430"/>
    </location>
</feature>
<protein>
    <submittedName>
        <fullName evidence="3">PKD domain-containing protein</fullName>
    </submittedName>
</protein>
<dbReference type="Gene3D" id="2.60.40.10">
    <property type="entry name" value="Immunoglobulins"/>
    <property type="match status" value="2"/>
</dbReference>